<dbReference type="InterPro" id="IPR011006">
    <property type="entry name" value="CheY-like_superfamily"/>
</dbReference>
<accession>A0A1J5P4A3</accession>
<evidence type="ECO:0008006" key="2">
    <source>
        <dbReference type="Google" id="ProtNLM"/>
    </source>
</evidence>
<sequence length="156" mass="16593">MNMIASRNVPQDQAFLGSLAAPVQGVVALVSDDETVLARLQPVCAFLELRIEVVPGDENLEKALAELRPMGVIADLDGPGQDGFHTMRQVARYNRNMPFLLLTAGDPIMMGAADAVQELCGLTAVTATSDFPVAGQLVAFLFSAGRRAGCLRLLPI</sequence>
<reference evidence="1" key="1">
    <citation type="submission" date="2016-10" db="EMBL/GenBank/DDBJ databases">
        <title>Sequence of Gallionella enrichment culture.</title>
        <authorList>
            <person name="Poehlein A."/>
            <person name="Muehling M."/>
            <person name="Daniel R."/>
        </authorList>
    </citation>
    <scope>NUCLEOTIDE SEQUENCE</scope>
</reference>
<comment type="caution">
    <text evidence="1">The sequence shown here is derived from an EMBL/GenBank/DDBJ whole genome shotgun (WGS) entry which is preliminary data.</text>
</comment>
<gene>
    <name evidence="1" type="ORF">GALL_520460</name>
</gene>
<name>A0A1J5P4A3_9ZZZZ</name>
<dbReference type="EMBL" id="MLJW01006641">
    <property type="protein sequence ID" value="OIQ66385.1"/>
    <property type="molecule type" value="Genomic_DNA"/>
</dbReference>
<organism evidence="1">
    <name type="scientific">mine drainage metagenome</name>
    <dbReference type="NCBI Taxonomy" id="410659"/>
    <lineage>
        <taxon>unclassified sequences</taxon>
        <taxon>metagenomes</taxon>
        <taxon>ecological metagenomes</taxon>
    </lineage>
</organism>
<proteinExistence type="predicted"/>
<evidence type="ECO:0000313" key="1">
    <source>
        <dbReference type="EMBL" id="OIQ66385.1"/>
    </source>
</evidence>
<protein>
    <recommendedName>
        <fullName evidence="2">Response regulatory domain-containing protein</fullName>
    </recommendedName>
</protein>
<dbReference type="SUPFAM" id="SSF52172">
    <property type="entry name" value="CheY-like"/>
    <property type="match status" value="1"/>
</dbReference>
<dbReference type="AlphaFoldDB" id="A0A1J5P4A3"/>
<dbReference type="Gene3D" id="3.40.50.2300">
    <property type="match status" value="1"/>
</dbReference>